<protein>
    <submittedName>
        <fullName evidence="2">Uncharacterized protein</fullName>
    </submittedName>
</protein>
<accession>A0A4Y3VAY8</accession>
<dbReference type="AlphaFoldDB" id="A0A4Y3VAY8"/>
<evidence type="ECO:0000313" key="2">
    <source>
        <dbReference type="EMBL" id="GEC02980.1"/>
    </source>
</evidence>
<evidence type="ECO:0000256" key="1">
    <source>
        <dbReference type="SAM" id="MobiDB-lite"/>
    </source>
</evidence>
<feature type="region of interest" description="Disordered" evidence="1">
    <location>
        <begin position="108"/>
        <end position="139"/>
    </location>
</feature>
<organism evidence="2 3">
    <name type="scientific">Streptomyces spinoverrucosus</name>
    <dbReference type="NCBI Taxonomy" id="284043"/>
    <lineage>
        <taxon>Bacteria</taxon>
        <taxon>Bacillati</taxon>
        <taxon>Actinomycetota</taxon>
        <taxon>Actinomycetes</taxon>
        <taxon>Kitasatosporales</taxon>
        <taxon>Streptomycetaceae</taxon>
        <taxon>Streptomyces</taxon>
    </lineage>
</organism>
<proteinExistence type="predicted"/>
<dbReference type="Proteomes" id="UP000317881">
    <property type="component" value="Unassembled WGS sequence"/>
</dbReference>
<reference evidence="2 3" key="1">
    <citation type="submission" date="2019-06" db="EMBL/GenBank/DDBJ databases">
        <title>Whole genome shotgun sequence of Streptomyces spinoverrucosus NBRC 14228.</title>
        <authorList>
            <person name="Hosoyama A."/>
            <person name="Uohara A."/>
            <person name="Ohji S."/>
            <person name="Ichikawa N."/>
        </authorList>
    </citation>
    <scope>NUCLEOTIDE SEQUENCE [LARGE SCALE GENOMIC DNA]</scope>
    <source>
        <strain evidence="2 3">NBRC 14228</strain>
    </source>
</reference>
<evidence type="ECO:0000313" key="3">
    <source>
        <dbReference type="Proteomes" id="UP000317881"/>
    </source>
</evidence>
<dbReference type="EMBL" id="BJND01000005">
    <property type="protein sequence ID" value="GEC02980.1"/>
    <property type="molecule type" value="Genomic_DNA"/>
</dbReference>
<sequence>MADALTRPIPTPGDLAAAAHRRAAAEAPGQRYDRRVWEQAVMAGDLHANARLVALILAHHAGDSGYLPAGNVQDARNLTVEAGLRGRYVRLSLTQLEHDGYIARPSIHGWDEPRPRPVTLTLPPAGVRREPPSTGGAGE</sequence>
<dbReference type="OrthoDB" id="4333661at2"/>
<keyword evidence="3" id="KW-1185">Reference proteome</keyword>
<comment type="caution">
    <text evidence="2">The sequence shown here is derived from an EMBL/GenBank/DDBJ whole genome shotgun (WGS) entry which is preliminary data.</text>
</comment>
<dbReference type="RefSeq" id="WP_141307195.1">
    <property type="nucleotide sequence ID" value="NZ_BJND01000005.1"/>
</dbReference>
<name>A0A4Y3VAY8_9ACTN</name>
<gene>
    <name evidence="2" type="ORF">SSP24_06350</name>
</gene>